<dbReference type="FunFam" id="1.10.8.50:FF:000003">
    <property type="entry name" value="Formamidopyrimidine-DNA glycosylase"/>
    <property type="match status" value="1"/>
</dbReference>
<comment type="caution">
    <text evidence="23">The sequence shown here is derived from an EMBL/GenBank/DDBJ whole genome shotgun (WGS) entry which is preliminary data.</text>
</comment>
<comment type="catalytic activity">
    <reaction evidence="1">
        <text>Hydrolysis of DNA containing ring-opened 7-methylguanine residues, releasing 2,6-diamino-4-hydroxy-5-(N-methyl)formamidopyrimidine.</text>
        <dbReference type="EC" id="3.2.2.23"/>
    </reaction>
</comment>
<dbReference type="AlphaFoldDB" id="A0A8J4M1V2"/>
<evidence type="ECO:0000256" key="1">
    <source>
        <dbReference type="ARBA" id="ARBA00001668"/>
    </source>
</evidence>
<dbReference type="EC" id="3.2.2.23" evidence="5"/>
<dbReference type="NCBIfam" id="NF002211">
    <property type="entry name" value="PRK01103.1"/>
    <property type="match status" value="1"/>
</dbReference>
<keyword evidence="12" id="KW-0862">Zinc</keyword>
<dbReference type="GO" id="GO:0140078">
    <property type="term" value="F:class I DNA-(apurinic or apyrimidinic site) endonuclease activity"/>
    <property type="evidence" value="ECO:0007669"/>
    <property type="project" value="UniProtKB-EC"/>
</dbReference>
<dbReference type="SUPFAM" id="SSF57716">
    <property type="entry name" value="Glucocorticoid receptor-like (DNA-binding domain)"/>
    <property type="match status" value="1"/>
</dbReference>
<dbReference type="SUPFAM" id="SSF46946">
    <property type="entry name" value="S13-like H2TH domain"/>
    <property type="match status" value="1"/>
</dbReference>
<sequence length="269" mass="30867">MPELPEMETYRRLLAEQLVGRTLADVYIGREKSLNVPPEPFTRRVRGRTVNSIRRRAKHLIFDLDSGDHLLLHLMLGGWMFWGSEADRPERTIQVRLDTREGSLYFIGLRLGYLHLLDASALEERLQPLGPEPLQPAMSLEQWMNRMAGKRGRLKSQLVDQQVIAGIGNCYADEICYDAGIRPSRTCPSLVRQDWERLYASVQRVLLAAVRYGGYMEHPLYTGDRLTGGFDERCQVYDREGEPCARCGTAIMKESLSGRKLFYCPECQR</sequence>
<keyword evidence="9" id="KW-0227">DNA damage</keyword>
<evidence type="ECO:0000256" key="2">
    <source>
        <dbReference type="ARBA" id="ARBA00001947"/>
    </source>
</evidence>
<keyword evidence="24" id="KW-1185">Reference proteome</keyword>
<evidence type="ECO:0000256" key="15">
    <source>
        <dbReference type="ARBA" id="ARBA00023239"/>
    </source>
</evidence>
<dbReference type="InterPro" id="IPR000214">
    <property type="entry name" value="Znf_DNA_glyclase/AP_lyase"/>
</dbReference>
<evidence type="ECO:0000256" key="20">
    <source>
        <dbReference type="PROSITE-ProRule" id="PRU00391"/>
    </source>
</evidence>
<evidence type="ECO:0000256" key="4">
    <source>
        <dbReference type="ARBA" id="ARBA00011245"/>
    </source>
</evidence>
<proteinExistence type="inferred from homology"/>
<keyword evidence="14" id="KW-0234">DNA repair</keyword>
<dbReference type="GO" id="GO:0006284">
    <property type="term" value="P:base-excision repair"/>
    <property type="evidence" value="ECO:0007669"/>
    <property type="project" value="InterPro"/>
</dbReference>
<dbReference type="InterPro" id="IPR035937">
    <property type="entry name" value="FPG_N"/>
</dbReference>
<evidence type="ECO:0000256" key="9">
    <source>
        <dbReference type="ARBA" id="ARBA00022763"/>
    </source>
</evidence>
<reference evidence="23" key="1">
    <citation type="submission" date="2021-04" db="EMBL/GenBank/DDBJ databases">
        <title>Draft genome sequence of Xylanibacillus composti strain K13.</title>
        <authorList>
            <person name="Uke A."/>
            <person name="Chhe C."/>
            <person name="Baramee S."/>
            <person name="Kosugi A."/>
        </authorList>
    </citation>
    <scope>NUCLEOTIDE SEQUENCE</scope>
    <source>
        <strain evidence="23">K13</strain>
    </source>
</reference>
<accession>A0A8J4M1V2</accession>
<evidence type="ECO:0000313" key="24">
    <source>
        <dbReference type="Proteomes" id="UP000677918"/>
    </source>
</evidence>
<dbReference type="SMART" id="SM00898">
    <property type="entry name" value="Fapy_DNA_glyco"/>
    <property type="match status" value="1"/>
</dbReference>
<dbReference type="InterPro" id="IPR012319">
    <property type="entry name" value="FPG_cat"/>
</dbReference>
<dbReference type="PANTHER" id="PTHR22993:SF9">
    <property type="entry name" value="FORMAMIDOPYRIMIDINE-DNA GLYCOSYLASE"/>
    <property type="match status" value="1"/>
</dbReference>
<comment type="subunit">
    <text evidence="4">Monomer.</text>
</comment>
<comment type="catalytic activity">
    <reaction evidence="19">
        <text>2'-deoxyribonucleotide-(2'-deoxyribose 5'-phosphate)-2'-deoxyribonucleotide-DNA = a 3'-end 2'-deoxyribonucleotide-(2,3-dehydro-2,3-deoxyribose 5'-phosphate)-DNA + a 5'-end 5'-phospho-2'-deoxyribonucleoside-DNA + H(+)</text>
        <dbReference type="Rhea" id="RHEA:66592"/>
        <dbReference type="Rhea" id="RHEA-COMP:13180"/>
        <dbReference type="Rhea" id="RHEA-COMP:16897"/>
        <dbReference type="Rhea" id="RHEA-COMP:17067"/>
        <dbReference type="ChEBI" id="CHEBI:15378"/>
        <dbReference type="ChEBI" id="CHEBI:136412"/>
        <dbReference type="ChEBI" id="CHEBI:157695"/>
        <dbReference type="ChEBI" id="CHEBI:167181"/>
        <dbReference type="EC" id="4.2.99.18"/>
    </reaction>
</comment>
<dbReference type="InterPro" id="IPR015886">
    <property type="entry name" value="H2TH_FPG"/>
</dbReference>
<dbReference type="GO" id="GO:0003690">
    <property type="term" value="F:double-stranded DNA binding"/>
    <property type="evidence" value="ECO:0007669"/>
    <property type="project" value="UniProtKB-ARBA"/>
</dbReference>
<evidence type="ECO:0000259" key="22">
    <source>
        <dbReference type="PROSITE" id="PS51068"/>
    </source>
</evidence>
<dbReference type="GO" id="GO:0008270">
    <property type="term" value="F:zinc ion binding"/>
    <property type="evidence" value="ECO:0007669"/>
    <property type="project" value="UniProtKB-KW"/>
</dbReference>
<evidence type="ECO:0000256" key="11">
    <source>
        <dbReference type="ARBA" id="ARBA00022801"/>
    </source>
</evidence>
<dbReference type="Proteomes" id="UP000677918">
    <property type="component" value="Unassembled WGS sequence"/>
</dbReference>
<dbReference type="InterPro" id="IPR010979">
    <property type="entry name" value="Ribosomal_uS13-like_H2TH"/>
</dbReference>
<evidence type="ECO:0000256" key="16">
    <source>
        <dbReference type="ARBA" id="ARBA00023268"/>
    </source>
</evidence>
<evidence type="ECO:0000256" key="13">
    <source>
        <dbReference type="ARBA" id="ARBA00023125"/>
    </source>
</evidence>
<evidence type="ECO:0000256" key="6">
    <source>
        <dbReference type="ARBA" id="ARBA00012720"/>
    </source>
</evidence>
<evidence type="ECO:0000256" key="8">
    <source>
        <dbReference type="ARBA" id="ARBA00022723"/>
    </source>
</evidence>
<evidence type="ECO:0000313" key="23">
    <source>
        <dbReference type="EMBL" id="GIQ68242.1"/>
    </source>
</evidence>
<keyword evidence="11" id="KW-0378">Hydrolase</keyword>
<keyword evidence="8" id="KW-0479">Metal-binding</keyword>
<evidence type="ECO:0000256" key="7">
    <source>
        <dbReference type="ARBA" id="ARBA00016240"/>
    </source>
</evidence>
<keyword evidence="16" id="KW-0511">Multifunctional enzyme</keyword>
<evidence type="ECO:0000256" key="12">
    <source>
        <dbReference type="ARBA" id="ARBA00022833"/>
    </source>
</evidence>
<dbReference type="PROSITE" id="PS51066">
    <property type="entry name" value="ZF_FPG_2"/>
    <property type="match status" value="1"/>
</dbReference>
<dbReference type="EMBL" id="BOVK01000014">
    <property type="protein sequence ID" value="GIQ68242.1"/>
    <property type="molecule type" value="Genomic_DNA"/>
</dbReference>
<name>A0A8J4M1V2_9BACL</name>
<dbReference type="SMART" id="SM01232">
    <property type="entry name" value="H2TH"/>
    <property type="match status" value="1"/>
</dbReference>
<dbReference type="SUPFAM" id="SSF81624">
    <property type="entry name" value="N-terminal domain of MutM-like DNA repair proteins"/>
    <property type="match status" value="1"/>
</dbReference>
<dbReference type="Gene3D" id="1.10.8.50">
    <property type="match status" value="1"/>
</dbReference>
<keyword evidence="13" id="KW-0238">DNA-binding</keyword>
<feature type="domain" description="FPG-type" evidence="21">
    <location>
        <begin position="235"/>
        <end position="269"/>
    </location>
</feature>
<dbReference type="InterPro" id="IPR020629">
    <property type="entry name" value="FPG_Glyclase"/>
</dbReference>
<evidence type="ECO:0000256" key="14">
    <source>
        <dbReference type="ARBA" id="ARBA00023204"/>
    </source>
</evidence>
<evidence type="ECO:0000256" key="17">
    <source>
        <dbReference type="ARBA" id="ARBA00023295"/>
    </source>
</evidence>
<evidence type="ECO:0000256" key="10">
    <source>
        <dbReference type="ARBA" id="ARBA00022771"/>
    </source>
</evidence>
<keyword evidence="10 20" id="KW-0863">Zinc-finger</keyword>
<dbReference type="Pfam" id="PF06831">
    <property type="entry name" value="H2TH"/>
    <property type="match status" value="1"/>
</dbReference>
<gene>
    <name evidence="23" type="ORF">XYCOK13_10660</name>
</gene>
<evidence type="ECO:0000259" key="21">
    <source>
        <dbReference type="PROSITE" id="PS51066"/>
    </source>
</evidence>
<comment type="cofactor">
    <cofactor evidence="2">
        <name>Zn(2+)</name>
        <dbReference type="ChEBI" id="CHEBI:29105"/>
    </cofactor>
</comment>
<dbReference type="GO" id="GO:0034039">
    <property type="term" value="F:8-oxo-7,8-dihydroguanine DNA N-glycosylase activity"/>
    <property type="evidence" value="ECO:0007669"/>
    <property type="project" value="TreeGrafter"/>
</dbReference>
<dbReference type="Gene3D" id="3.20.190.10">
    <property type="entry name" value="MutM-like, N-terminal"/>
    <property type="match status" value="1"/>
</dbReference>
<evidence type="ECO:0000256" key="19">
    <source>
        <dbReference type="ARBA" id="ARBA00044632"/>
    </source>
</evidence>
<protein>
    <recommendedName>
        <fullName evidence="7">Formamidopyrimidine-DNA glycosylase</fullName>
        <ecNumber evidence="5">3.2.2.23</ecNumber>
        <ecNumber evidence="6">4.2.99.18</ecNumber>
    </recommendedName>
    <alternativeName>
        <fullName evidence="18">DNA-(apurinic or apyrimidinic site) lyase MutM</fullName>
    </alternativeName>
</protein>
<dbReference type="PROSITE" id="PS51068">
    <property type="entry name" value="FPG_CAT"/>
    <property type="match status" value="1"/>
</dbReference>
<dbReference type="EC" id="4.2.99.18" evidence="6"/>
<dbReference type="InterPro" id="IPR010663">
    <property type="entry name" value="Znf_FPG/IleRS"/>
</dbReference>
<comment type="similarity">
    <text evidence="3">Belongs to the FPG family.</text>
</comment>
<evidence type="ECO:0000256" key="18">
    <source>
        <dbReference type="ARBA" id="ARBA00030638"/>
    </source>
</evidence>
<dbReference type="GO" id="GO:0003684">
    <property type="term" value="F:damaged DNA binding"/>
    <property type="evidence" value="ECO:0007669"/>
    <property type="project" value="InterPro"/>
</dbReference>
<dbReference type="NCBIfam" id="TIGR00577">
    <property type="entry name" value="fpg"/>
    <property type="match status" value="1"/>
</dbReference>
<dbReference type="PANTHER" id="PTHR22993">
    <property type="entry name" value="FORMAMIDOPYRIMIDINE-DNA GLYCOSYLASE"/>
    <property type="match status" value="1"/>
</dbReference>
<keyword evidence="15" id="KW-0456">Lyase</keyword>
<feature type="domain" description="Formamidopyrimidine-DNA glycosylase catalytic" evidence="22">
    <location>
        <begin position="2"/>
        <end position="103"/>
    </location>
</feature>
<dbReference type="RefSeq" id="WP_213410856.1">
    <property type="nucleotide sequence ID" value="NZ_BOVK01000014.1"/>
</dbReference>
<keyword evidence="17" id="KW-0326">Glycosidase</keyword>
<organism evidence="23 24">
    <name type="scientific">Xylanibacillus composti</name>
    <dbReference type="NCBI Taxonomy" id="1572762"/>
    <lineage>
        <taxon>Bacteria</taxon>
        <taxon>Bacillati</taxon>
        <taxon>Bacillota</taxon>
        <taxon>Bacilli</taxon>
        <taxon>Bacillales</taxon>
        <taxon>Paenibacillaceae</taxon>
        <taxon>Xylanibacillus</taxon>
    </lineage>
</organism>
<evidence type="ECO:0000256" key="3">
    <source>
        <dbReference type="ARBA" id="ARBA00009409"/>
    </source>
</evidence>
<evidence type="ECO:0000256" key="5">
    <source>
        <dbReference type="ARBA" id="ARBA00012024"/>
    </source>
</evidence>
<dbReference type="Pfam" id="PF01149">
    <property type="entry name" value="Fapy_DNA_glyco"/>
    <property type="match status" value="1"/>
</dbReference>
<dbReference type="Pfam" id="PF06827">
    <property type="entry name" value="zf-FPG_IleRS"/>
    <property type="match status" value="1"/>
</dbReference>